<dbReference type="RefSeq" id="WP_172309044.1">
    <property type="nucleotide sequence ID" value="NZ_WOEY01000015.1"/>
</dbReference>
<dbReference type="NCBIfam" id="TIGR01549">
    <property type="entry name" value="HAD-SF-IA-v1"/>
    <property type="match status" value="1"/>
</dbReference>
<dbReference type="EMBL" id="WOEY01000015">
    <property type="protein sequence ID" value="NPT40421.1"/>
    <property type="molecule type" value="Genomic_DNA"/>
</dbReference>
<dbReference type="GO" id="GO:0008967">
    <property type="term" value="F:phosphoglycolate phosphatase activity"/>
    <property type="evidence" value="ECO:0007669"/>
    <property type="project" value="UniProtKB-EC"/>
</dbReference>
<feature type="binding site" evidence="10">
    <location>
        <position position="16"/>
    </location>
    <ligand>
        <name>Mg(2+)</name>
        <dbReference type="ChEBI" id="CHEBI:18420"/>
    </ligand>
</feature>
<organism evidence="11 12">
    <name type="scientific">Paraburkholderia solitsugae</name>
    <dbReference type="NCBI Taxonomy" id="2675748"/>
    <lineage>
        <taxon>Bacteria</taxon>
        <taxon>Pseudomonadati</taxon>
        <taxon>Pseudomonadota</taxon>
        <taxon>Betaproteobacteria</taxon>
        <taxon>Burkholderiales</taxon>
        <taxon>Burkholderiaceae</taxon>
        <taxon>Paraburkholderia</taxon>
    </lineage>
</organism>
<proteinExistence type="inferred from homology"/>
<evidence type="ECO:0000256" key="10">
    <source>
        <dbReference type="HAMAP-Rule" id="MF_00495"/>
    </source>
</evidence>
<evidence type="ECO:0000256" key="1">
    <source>
        <dbReference type="ARBA" id="ARBA00000830"/>
    </source>
</evidence>
<dbReference type="SFLD" id="SFLDG01135">
    <property type="entry name" value="C1.5.6:_HAD__Beta-PGM__Phospha"/>
    <property type="match status" value="1"/>
</dbReference>
<sequence>MQVMSRNLPVDAVLFDLDGTLLHTSPDIGSALNRALTERGLSALSTDVTQTLIGGGSAVLVERAFALLGASHEAHSHDLVLRRYETCYQSICQSADGHQTQLCPGVEAALDGLRQMGLKLGVVTNKEQRFVTPLLQRFGLSAWFDIVVDGDTLAQRKPDPAPLLHACDALGVEPAHTLYVGDSVNDALAAQAAGMAMICVSYGYSADHPVSELPCLRVIDDLAELPELIGGPRRWRQPTRAASGVYRAEEEQASPRI</sequence>
<comment type="caution">
    <text evidence="11">The sequence shown here is derived from an EMBL/GenBank/DDBJ whole genome shotgun (WGS) entry which is preliminary data.</text>
</comment>
<evidence type="ECO:0000256" key="8">
    <source>
        <dbReference type="ARBA" id="ARBA00022842"/>
    </source>
</evidence>
<dbReference type="InterPro" id="IPR023214">
    <property type="entry name" value="HAD_sf"/>
</dbReference>
<dbReference type="InterPro" id="IPR036412">
    <property type="entry name" value="HAD-like_sf"/>
</dbReference>
<evidence type="ECO:0000256" key="2">
    <source>
        <dbReference type="ARBA" id="ARBA00001946"/>
    </source>
</evidence>
<evidence type="ECO:0000256" key="3">
    <source>
        <dbReference type="ARBA" id="ARBA00004818"/>
    </source>
</evidence>
<feature type="active site" description="Nucleophile" evidence="10">
    <location>
        <position position="16"/>
    </location>
</feature>
<evidence type="ECO:0000256" key="6">
    <source>
        <dbReference type="ARBA" id="ARBA00022723"/>
    </source>
</evidence>
<feature type="binding site" evidence="10">
    <location>
        <position position="18"/>
    </location>
    <ligand>
        <name>Mg(2+)</name>
        <dbReference type="ChEBI" id="CHEBI:18420"/>
    </ligand>
</feature>
<dbReference type="PANTHER" id="PTHR43434:SF1">
    <property type="entry name" value="PHOSPHOGLYCOLATE PHOSPHATASE"/>
    <property type="match status" value="1"/>
</dbReference>
<dbReference type="SFLD" id="SFLDG01129">
    <property type="entry name" value="C1.5:_HAD__Beta-PGM__Phosphata"/>
    <property type="match status" value="1"/>
</dbReference>
<dbReference type="PANTHER" id="PTHR43434">
    <property type="entry name" value="PHOSPHOGLYCOLATE PHOSPHATASE"/>
    <property type="match status" value="1"/>
</dbReference>
<dbReference type="NCBIfam" id="TIGR01449">
    <property type="entry name" value="PGP_bact"/>
    <property type="match status" value="1"/>
</dbReference>
<comment type="cofactor">
    <cofactor evidence="2 10">
        <name>Mg(2+)</name>
        <dbReference type="ChEBI" id="CHEBI:18420"/>
    </cofactor>
</comment>
<evidence type="ECO:0000256" key="9">
    <source>
        <dbReference type="ARBA" id="ARBA00023277"/>
    </source>
</evidence>
<comment type="pathway">
    <text evidence="3 10">Organic acid metabolism; glycolate biosynthesis; glycolate from 2-phosphoglycolate: step 1/1.</text>
</comment>
<name>A0ABX2BKG1_9BURK</name>
<protein>
    <recommendedName>
        <fullName evidence="5 10">Phosphoglycolate phosphatase</fullName>
        <shortName evidence="10">PGP</shortName>
        <shortName evidence="10">PGPase</shortName>
        <ecNumber evidence="5 10">3.1.3.18</ecNumber>
    </recommendedName>
</protein>
<gene>
    <name evidence="11" type="primary">gph</name>
    <name evidence="11" type="ORF">GNZ12_03645</name>
</gene>
<reference evidence="11 12" key="1">
    <citation type="submission" date="2019-11" db="EMBL/GenBank/DDBJ databases">
        <title>Metabolism of dissolved organic matter in forest soils.</title>
        <authorList>
            <person name="Cyle K.T."/>
            <person name="Wilhelm R.C."/>
            <person name="Martinez C.E."/>
        </authorList>
    </citation>
    <scope>NUCLEOTIDE SEQUENCE [LARGE SCALE GENOMIC DNA]</scope>
    <source>
        <strain evidence="11 12">1N</strain>
    </source>
</reference>
<dbReference type="SFLD" id="SFLDS00003">
    <property type="entry name" value="Haloacid_Dehalogenase"/>
    <property type="match status" value="1"/>
</dbReference>
<comment type="catalytic activity">
    <reaction evidence="1 10">
        <text>2-phosphoglycolate + H2O = glycolate + phosphate</text>
        <dbReference type="Rhea" id="RHEA:14369"/>
        <dbReference type="ChEBI" id="CHEBI:15377"/>
        <dbReference type="ChEBI" id="CHEBI:29805"/>
        <dbReference type="ChEBI" id="CHEBI:43474"/>
        <dbReference type="ChEBI" id="CHEBI:58033"/>
        <dbReference type="EC" id="3.1.3.18"/>
    </reaction>
</comment>
<dbReference type="HAMAP" id="MF_00495">
    <property type="entry name" value="GPH_hydrolase_bact"/>
    <property type="match status" value="1"/>
</dbReference>
<evidence type="ECO:0000256" key="7">
    <source>
        <dbReference type="ARBA" id="ARBA00022801"/>
    </source>
</evidence>
<evidence type="ECO:0000256" key="5">
    <source>
        <dbReference type="ARBA" id="ARBA00013078"/>
    </source>
</evidence>
<accession>A0ABX2BKG1</accession>
<dbReference type="Gene3D" id="3.40.50.1000">
    <property type="entry name" value="HAD superfamily/HAD-like"/>
    <property type="match status" value="1"/>
</dbReference>
<evidence type="ECO:0000313" key="11">
    <source>
        <dbReference type="EMBL" id="NPT40421.1"/>
    </source>
</evidence>
<comment type="function">
    <text evidence="10">Specifically catalyzes the dephosphorylation of 2-phosphoglycolate. Is involved in the dissimilation of the intracellular 2-phosphoglycolate formed during the DNA repair of 3'-phosphoglycolate ends, a major class of DNA lesions induced by oxidative stress.</text>
</comment>
<feature type="binding site" evidence="10">
    <location>
        <position position="182"/>
    </location>
    <ligand>
        <name>Mg(2+)</name>
        <dbReference type="ChEBI" id="CHEBI:18420"/>
    </ligand>
</feature>
<comment type="similarity">
    <text evidence="4 10">Belongs to the HAD-like hydrolase superfamily. CbbY/CbbZ/Gph/YieH family.</text>
</comment>
<keyword evidence="8 10" id="KW-0460">Magnesium</keyword>
<dbReference type="InterPro" id="IPR037512">
    <property type="entry name" value="PGPase_prok"/>
</dbReference>
<keyword evidence="12" id="KW-1185">Reference proteome</keyword>
<dbReference type="Gene3D" id="1.10.150.240">
    <property type="entry name" value="Putative phosphatase, domain 2"/>
    <property type="match status" value="1"/>
</dbReference>
<evidence type="ECO:0000313" key="12">
    <source>
        <dbReference type="Proteomes" id="UP000652198"/>
    </source>
</evidence>
<dbReference type="NCBIfam" id="TIGR01509">
    <property type="entry name" value="HAD-SF-IA-v3"/>
    <property type="match status" value="1"/>
</dbReference>
<keyword evidence="9 10" id="KW-0119">Carbohydrate metabolism</keyword>
<dbReference type="InterPro" id="IPR023198">
    <property type="entry name" value="PGP-like_dom2"/>
</dbReference>
<dbReference type="InterPro" id="IPR041492">
    <property type="entry name" value="HAD_2"/>
</dbReference>
<dbReference type="EC" id="3.1.3.18" evidence="5 10"/>
<evidence type="ECO:0000256" key="4">
    <source>
        <dbReference type="ARBA" id="ARBA00006171"/>
    </source>
</evidence>
<dbReference type="InterPro" id="IPR006439">
    <property type="entry name" value="HAD-SF_hydro_IA"/>
</dbReference>
<dbReference type="Pfam" id="PF13419">
    <property type="entry name" value="HAD_2"/>
    <property type="match status" value="1"/>
</dbReference>
<keyword evidence="6 10" id="KW-0479">Metal-binding</keyword>
<dbReference type="SUPFAM" id="SSF56784">
    <property type="entry name" value="HAD-like"/>
    <property type="match status" value="1"/>
</dbReference>
<keyword evidence="7 10" id="KW-0378">Hydrolase</keyword>
<dbReference type="InterPro" id="IPR050155">
    <property type="entry name" value="HAD-like_hydrolase_sf"/>
</dbReference>
<dbReference type="Proteomes" id="UP000652198">
    <property type="component" value="Unassembled WGS sequence"/>
</dbReference>
<dbReference type="PRINTS" id="PR00413">
    <property type="entry name" value="HADHALOGNASE"/>
</dbReference>